<accession>A0ABT1GZK4</accession>
<name>A0ABT1GZK4_9NOCA</name>
<gene>
    <name evidence="1" type="ORF">LX12_000969</name>
</gene>
<sequence>MTTLSDTELLGILHRATGLIAPVLDVLADSDPFDGSGDKNGDSGRGASSSAEASFPEKAVNAAANSLAWATNAAAAPGTPKWTAMSVAERDDWWVTRVGAITNILVAYPGVLGAVADRLPIQDVLGFTQQSFVLCAIARVHGVDDRREQARMIAEVLCGRTIDPSAAHADETTLENAVPDDIPDAERDVAAGRPWSARDVVKRVWATAKLLRAVVGEIRHRPAPKRIWRTLSKVPVVGAAADYVGERSALREAADSASRWLDANAA</sequence>
<protein>
    <recommendedName>
        <fullName evidence="3">DUF222 domain-containing protein</fullName>
    </recommendedName>
</protein>
<proteinExistence type="predicted"/>
<reference evidence="1 2" key="1">
    <citation type="submission" date="2022-06" db="EMBL/GenBank/DDBJ databases">
        <title>Genomic Encyclopedia of Archaeal and Bacterial Type Strains, Phase II (KMG-II): from individual species to whole genera.</title>
        <authorList>
            <person name="Goeker M."/>
        </authorList>
    </citation>
    <scope>NUCLEOTIDE SEQUENCE [LARGE SCALE GENOMIC DNA]</scope>
    <source>
        <strain evidence="1 2">DSM 45037</strain>
    </source>
</reference>
<dbReference type="RefSeq" id="WP_253653394.1">
    <property type="nucleotide sequence ID" value="NZ_BAAAOE010000001.1"/>
</dbReference>
<evidence type="ECO:0008006" key="3">
    <source>
        <dbReference type="Google" id="ProtNLM"/>
    </source>
</evidence>
<keyword evidence="2" id="KW-1185">Reference proteome</keyword>
<evidence type="ECO:0000313" key="2">
    <source>
        <dbReference type="Proteomes" id="UP001205740"/>
    </source>
</evidence>
<evidence type="ECO:0000313" key="1">
    <source>
        <dbReference type="EMBL" id="MCP2159790.1"/>
    </source>
</evidence>
<dbReference type="EMBL" id="JAMTCG010000002">
    <property type="protein sequence ID" value="MCP2159790.1"/>
    <property type="molecule type" value="Genomic_DNA"/>
</dbReference>
<dbReference type="Proteomes" id="UP001205740">
    <property type="component" value="Unassembled WGS sequence"/>
</dbReference>
<organism evidence="1 2">
    <name type="scientific">Williamsia serinedens</name>
    <dbReference type="NCBI Taxonomy" id="391736"/>
    <lineage>
        <taxon>Bacteria</taxon>
        <taxon>Bacillati</taxon>
        <taxon>Actinomycetota</taxon>
        <taxon>Actinomycetes</taxon>
        <taxon>Mycobacteriales</taxon>
        <taxon>Nocardiaceae</taxon>
        <taxon>Williamsia</taxon>
    </lineage>
</organism>
<comment type="caution">
    <text evidence="1">The sequence shown here is derived from an EMBL/GenBank/DDBJ whole genome shotgun (WGS) entry which is preliminary data.</text>
</comment>